<comment type="caution">
    <text evidence="2">The sequence shown here is derived from an EMBL/GenBank/DDBJ whole genome shotgun (WGS) entry which is preliminary data.</text>
</comment>
<proteinExistence type="predicted"/>
<organism evidence="2 3">
    <name type="scientific">Ensete ventricosum</name>
    <name type="common">Abyssinian banana</name>
    <name type="synonym">Musa ensete</name>
    <dbReference type="NCBI Taxonomy" id="4639"/>
    <lineage>
        <taxon>Eukaryota</taxon>
        <taxon>Viridiplantae</taxon>
        <taxon>Streptophyta</taxon>
        <taxon>Embryophyta</taxon>
        <taxon>Tracheophyta</taxon>
        <taxon>Spermatophyta</taxon>
        <taxon>Magnoliopsida</taxon>
        <taxon>Liliopsida</taxon>
        <taxon>Zingiberales</taxon>
        <taxon>Musaceae</taxon>
        <taxon>Ensete</taxon>
    </lineage>
</organism>
<dbReference type="AlphaFoldDB" id="A0A426YMB5"/>
<reference evidence="2 3" key="1">
    <citation type="journal article" date="2014" name="Agronomy (Basel)">
        <title>A Draft Genome Sequence for Ensete ventricosum, the Drought-Tolerant Tree Against Hunger.</title>
        <authorList>
            <person name="Harrison J."/>
            <person name="Moore K.A."/>
            <person name="Paszkiewicz K."/>
            <person name="Jones T."/>
            <person name="Grant M."/>
            <person name="Ambacheew D."/>
            <person name="Muzemil S."/>
            <person name="Studholme D.J."/>
        </authorList>
    </citation>
    <scope>NUCLEOTIDE SEQUENCE [LARGE SCALE GENOMIC DNA]</scope>
</reference>
<feature type="transmembrane region" description="Helical" evidence="1">
    <location>
        <begin position="53"/>
        <end position="78"/>
    </location>
</feature>
<accession>A0A426YMB5</accession>
<keyword evidence="1" id="KW-0472">Membrane</keyword>
<keyword evidence="1" id="KW-1133">Transmembrane helix</keyword>
<protein>
    <submittedName>
        <fullName evidence="2">Uncharacterized protein</fullName>
    </submittedName>
</protein>
<name>A0A426YMB5_ENSVE</name>
<keyword evidence="1" id="KW-0812">Transmembrane</keyword>
<dbReference type="Proteomes" id="UP000287651">
    <property type="component" value="Unassembled WGS sequence"/>
</dbReference>
<evidence type="ECO:0000313" key="2">
    <source>
        <dbReference type="EMBL" id="RRT52867.1"/>
    </source>
</evidence>
<gene>
    <name evidence="2" type="ORF">B296_00024825</name>
</gene>
<evidence type="ECO:0000256" key="1">
    <source>
        <dbReference type="SAM" id="Phobius"/>
    </source>
</evidence>
<dbReference type="EMBL" id="AMZH03011447">
    <property type="protein sequence ID" value="RRT52867.1"/>
    <property type="molecule type" value="Genomic_DNA"/>
</dbReference>
<sequence>MFPPTQMCGLMLFTDQLAEKMQNAAFGVLRELGTRRCSVRIQRAKIISRGGRLLYTVFVGLFLLPVLWHAIALVHVALITPDSANTKRRDFIGGRIDGQDRLVVLLLWAWKQEDRQSDPRSPIDRSPWRSAASEATRRRRARGLLSLISHFELTRVEESEEGFPQQRRGYLSRASVGSASLSPRFDWPEVNRSNSSDRTSLPVLLILCELQSLYLNQLIGDFKIVSSCVCLRCIIFSKAPHKASLVSHTTYCQKFYLLGLGEKWRRHMS</sequence>
<evidence type="ECO:0000313" key="3">
    <source>
        <dbReference type="Proteomes" id="UP000287651"/>
    </source>
</evidence>